<dbReference type="GO" id="GO:0050660">
    <property type="term" value="F:flavin adenine dinucleotide binding"/>
    <property type="evidence" value="ECO:0007669"/>
    <property type="project" value="InterPro"/>
</dbReference>
<evidence type="ECO:0000313" key="10">
    <source>
        <dbReference type="Proteomes" id="UP000095280"/>
    </source>
</evidence>
<dbReference type="InterPro" id="IPR013786">
    <property type="entry name" value="AcylCoA_DH/ox_N"/>
</dbReference>
<evidence type="ECO:0000259" key="9">
    <source>
        <dbReference type="Pfam" id="PF02771"/>
    </source>
</evidence>
<feature type="domain" description="Acyl-CoA dehydrogenase/oxidase N-terminal" evidence="9">
    <location>
        <begin position="46"/>
        <end position="155"/>
    </location>
</feature>
<dbReference type="GO" id="GO:0003995">
    <property type="term" value="F:acyl-CoA dehydrogenase activity"/>
    <property type="evidence" value="ECO:0007669"/>
    <property type="project" value="TreeGrafter"/>
</dbReference>
<dbReference type="PANTHER" id="PTHR48083:SF6">
    <property type="entry name" value="ACYL-COA DEHYDROGENASE 6"/>
    <property type="match status" value="1"/>
</dbReference>
<evidence type="ECO:0000256" key="4">
    <source>
        <dbReference type="ARBA" id="ARBA00022827"/>
    </source>
</evidence>
<keyword evidence="3 6" id="KW-0285">Flavoprotein</keyword>
<dbReference type="Pfam" id="PF00441">
    <property type="entry name" value="Acyl-CoA_dh_1"/>
    <property type="match status" value="1"/>
</dbReference>
<dbReference type="Pfam" id="PF02770">
    <property type="entry name" value="Acyl-CoA_dh_M"/>
    <property type="match status" value="1"/>
</dbReference>
<dbReference type="InterPro" id="IPR009075">
    <property type="entry name" value="AcylCo_DH/oxidase_C"/>
</dbReference>
<evidence type="ECO:0000256" key="1">
    <source>
        <dbReference type="ARBA" id="ARBA00001974"/>
    </source>
</evidence>
<dbReference type="GO" id="GO:0005737">
    <property type="term" value="C:cytoplasm"/>
    <property type="evidence" value="ECO:0007669"/>
    <property type="project" value="TreeGrafter"/>
</dbReference>
<dbReference type="Pfam" id="PF02771">
    <property type="entry name" value="Acyl-CoA_dh_N"/>
    <property type="match status" value="1"/>
</dbReference>
<dbReference type="InterPro" id="IPR050741">
    <property type="entry name" value="Acyl-CoA_dehydrogenase"/>
</dbReference>
<keyword evidence="10" id="KW-1185">Reference proteome</keyword>
<dbReference type="InterPro" id="IPR037069">
    <property type="entry name" value="AcylCoA_DH/ox_N_sf"/>
</dbReference>
<feature type="domain" description="Acyl-CoA dehydrogenase/oxidase C-terminal" evidence="7">
    <location>
        <begin position="280"/>
        <end position="408"/>
    </location>
</feature>
<dbReference type="InterPro" id="IPR046373">
    <property type="entry name" value="Acyl-CoA_Oxase/DH_mid-dom_sf"/>
</dbReference>
<dbReference type="Gene3D" id="1.20.140.10">
    <property type="entry name" value="Butyryl-CoA Dehydrogenase, subunit A, domain 3"/>
    <property type="match status" value="1"/>
</dbReference>
<dbReference type="SUPFAM" id="SSF47203">
    <property type="entry name" value="Acyl-CoA dehydrogenase C-terminal domain-like"/>
    <property type="match status" value="1"/>
</dbReference>
<proteinExistence type="inferred from homology"/>
<dbReference type="SUPFAM" id="SSF56645">
    <property type="entry name" value="Acyl-CoA dehydrogenase NM domain-like"/>
    <property type="match status" value="1"/>
</dbReference>
<dbReference type="GO" id="GO:0033539">
    <property type="term" value="P:fatty acid beta-oxidation using acyl-CoA dehydrogenase"/>
    <property type="evidence" value="ECO:0007669"/>
    <property type="project" value="TreeGrafter"/>
</dbReference>
<evidence type="ECO:0000256" key="2">
    <source>
        <dbReference type="ARBA" id="ARBA00009347"/>
    </source>
</evidence>
<dbReference type="InterPro" id="IPR006091">
    <property type="entry name" value="Acyl-CoA_Oxase/DH_mid-dom"/>
</dbReference>
<organism evidence="10 11">
    <name type="scientific">Macrostomum lignano</name>
    <dbReference type="NCBI Taxonomy" id="282301"/>
    <lineage>
        <taxon>Eukaryota</taxon>
        <taxon>Metazoa</taxon>
        <taxon>Spiralia</taxon>
        <taxon>Lophotrochozoa</taxon>
        <taxon>Platyhelminthes</taxon>
        <taxon>Rhabditophora</taxon>
        <taxon>Macrostomorpha</taxon>
        <taxon>Macrostomida</taxon>
        <taxon>Macrostomidae</taxon>
        <taxon>Macrostomum</taxon>
    </lineage>
</organism>
<reference evidence="11" key="1">
    <citation type="submission" date="2016-11" db="UniProtKB">
        <authorList>
            <consortium name="WormBaseParasite"/>
        </authorList>
    </citation>
    <scope>IDENTIFICATION</scope>
</reference>
<accession>A0A1I8FT94</accession>
<comment type="cofactor">
    <cofactor evidence="1 6">
        <name>FAD</name>
        <dbReference type="ChEBI" id="CHEBI:57692"/>
    </cofactor>
</comment>
<dbReference type="Proteomes" id="UP000095280">
    <property type="component" value="Unplaced"/>
</dbReference>
<dbReference type="Gene3D" id="1.10.540.10">
    <property type="entry name" value="Acyl-CoA dehydrogenase/oxidase, N-terminal domain"/>
    <property type="match status" value="1"/>
</dbReference>
<dbReference type="InterPro" id="IPR036250">
    <property type="entry name" value="AcylCo_DH-like_C"/>
</dbReference>
<dbReference type="WBParaSite" id="maker-unitig_6395-snap-gene-0.4-mRNA-1">
    <property type="protein sequence ID" value="maker-unitig_6395-snap-gene-0.4-mRNA-1"/>
    <property type="gene ID" value="maker-unitig_6395-snap-gene-0.4"/>
</dbReference>
<evidence type="ECO:0000259" key="7">
    <source>
        <dbReference type="Pfam" id="PF00441"/>
    </source>
</evidence>
<keyword evidence="5 6" id="KW-0560">Oxidoreductase</keyword>
<dbReference type="Gene3D" id="2.40.110.10">
    <property type="entry name" value="Butyryl-CoA Dehydrogenase, subunit A, domain 2"/>
    <property type="match status" value="1"/>
</dbReference>
<protein>
    <submittedName>
        <fullName evidence="11">Acyl-CoA_dh_1 domain-containing protein</fullName>
    </submittedName>
</protein>
<evidence type="ECO:0000313" key="11">
    <source>
        <dbReference type="WBParaSite" id="maker-unitig_6395-snap-gene-0.4-mRNA-1"/>
    </source>
</evidence>
<evidence type="ECO:0000256" key="6">
    <source>
        <dbReference type="RuleBase" id="RU362125"/>
    </source>
</evidence>
<dbReference type="InterPro" id="IPR009100">
    <property type="entry name" value="AcylCoA_DH/oxidase_NM_dom_sf"/>
</dbReference>
<name>A0A1I8FT94_9PLAT</name>
<keyword evidence="4 6" id="KW-0274">FAD</keyword>
<sequence length="419" mass="46770">ASLSFTVGRSFLCRPVVPYSSVSNAMRRSLSSAMPRPSPNTDKLFTAEHEAMRSTLRRIIEQDINPYVDEWEAKEIFPAKQLFKKLGNAGLLGVTRPVEYGGLGLDYSYSLWLKSTRRVNCGGVPMAIGVQSDMATPALARFGSHELKNNFLGHLLPEICQQLVAMWLRLRLRRGEMVTILVINGSKMWITSGMQADWMCLLANTEASVKDPYLSKSLICLPLDLPGVQRARKIRKIGMHSSDTAQLFFENVRVPASYLIGEPGQGFIYQMLQRSDCFGAAANLLGLELIIQETAEYARQRKAFGQSLLDFQTVHFRLAELLTEVELLRSMVYRATAKYVAGNDVTMLASMASKPGLVREVTDSCLQWGGMGFTDEVRVAILSLTVRLPDLYRGLAAVDEVMLSIICKYMRTLPKPPKK</sequence>
<evidence type="ECO:0000256" key="5">
    <source>
        <dbReference type="ARBA" id="ARBA00023002"/>
    </source>
</evidence>
<dbReference type="PANTHER" id="PTHR48083">
    <property type="entry name" value="MEDIUM-CHAIN SPECIFIC ACYL-COA DEHYDROGENASE, MITOCHONDRIAL-RELATED"/>
    <property type="match status" value="1"/>
</dbReference>
<evidence type="ECO:0000256" key="3">
    <source>
        <dbReference type="ARBA" id="ARBA00022630"/>
    </source>
</evidence>
<evidence type="ECO:0000259" key="8">
    <source>
        <dbReference type="Pfam" id="PF02770"/>
    </source>
</evidence>
<comment type="similarity">
    <text evidence="2 6">Belongs to the acyl-CoA dehydrogenase family.</text>
</comment>
<dbReference type="AlphaFoldDB" id="A0A1I8FT94"/>
<feature type="domain" description="Acyl-CoA oxidase/dehydrogenase middle" evidence="8">
    <location>
        <begin position="181"/>
        <end position="252"/>
    </location>
</feature>